<proteinExistence type="predicted"/>
<dbReference type="Proteomes" id="UP000176562">
    <property type="component" value="Chromosome"/>
</dbReference>
<feature type="transmembrane region" description="Helical" evidence="1">
    <location>
        <begin position="73"/>
        <end position="94"/>
    </location>
</feature>
<keyword evidence="1" id="KW-0472">Membrane</keyword>
<feature type="transmembrane region" description="Helical" evidence="1">
    <location>
        <begin position="207"/>
        <end position="224"/>
    </location>
</feature>
<evidence type="ECO:0000313" key="3">
    <source>
        <dbReference type="Proteomes" id="UP000176562"/>
    </source>
</evidence>
<feature type="transmembrane region" description="Helical" evidence="1">
    <location>
        <begin position="155"/>
        <end position="176"/>
    </location>
</feature>
<dbReference type="KEGG" id="rhp:LPB142_08700"/>
<protein>
    <recommendedName>
        <fullName evidence="4">Tryptophan-rich sensory protein</fullName>
    </recommendedName>
</protein>
<feature type="transmembrane region" description="Helical" evidence="1">
    <location>
        <begin position="44"/>
        <end position="66"/>
    </location>
</feature>
<feature type="transmembrane region" description="Helical" evidence="1">
    <location>
        <begin position="130"/>
        <end position="149"/>
    </location>
</feature>
<evidence type="ECO:0008006" key="4">
    <source>
        <dbReference type="Google" id="ProtNLM"/>
    </source>
</evidence>
<keyword evidence="3" id="KW-1185">Reference proteome</keyword>
<keyword evidence="1" id="KW-1133">Transmembrane helix</keyword>
<dbReference type="AlphaFoldDB" id="A0A1D9MGT4"/>
<keyword evidence="1" id="KW-0812">Transmembrane</keyword>
<gene>
    <name evidence="2" type="ORF">LPB142_08700</name>
</gene>
<feature type="transmembrane region" description="Helical" evidence="1">
    <location>
        <begin position="183"/>
        <end position="201"/>
    </location>
</feature>
<feature type="transmembrane region" description="Helical" evidence="1">
    <location>
        <begin position="100"/>
        <end position="118"/>
    </location>
</feature>
<dbReference type="EMBL" id="CP017781">
    <property type="protein sequence ID" value="AOZ70969.1"/>
    <property type="molecule type" value="Genomic_DNA"/>
</dbReference>
<reference evidence="2 3" key="1">
    <citation type="submission" date="2016-10" db="EMBL/GenBank/DDBJ databases">
        <title>Rhodobacter sp. LPB0142, isolated from sea water.</title>
        <authorList>
            <person name="Kim E."/>
            <person name="Yi H."/>
        </authorList>
    </citation>
    <scope>NUCLEOTIDE SEQUENCE [LARGE SCALE GENOMIC DNA]</scope>
    <source>
        <strain evidence="2 3">LPB0142</strain>
    </source>
</reference>
<organism evidence="2 3">
    <name type="scientific">Rhodobacter xanthinilyticus</name>
    <dbReference type="NCBI Taxonomy" id="1850250"/>
    <lineage>
        <taxon>Bacteria</taxon>
        <taxon>Pseudomonadati</taxon>
        <taxon>Pseudomonadota</taxon>
        <taxon>Alphaproteobacteria</taxon>
        <taxon>Rhodobacterales</taxon>
        <taxon>Rhodobacter group</taxon>
        <taxon>Rhodobacter</taxon>
    </lineage>
</organism>
<evidence type="ECO:0000313" key="2">
    <source>
        <dbReference type="EMBL" id="AOZ70969.1"/>
    </source>
</evidence>
<dbReference type="STRING" id="1850250.LPB142_08700"/>
<sequence>MAAPLVALLTASFVLSPLASDSFAGFEPTQFPVVAESWPVQPVGWAFSIWGVIYLGLGLSAGLGLLRHRTDPAWAAMRGPLALSLAVGTFWIAVAGVAPVAATAMIVVMAASALAALGRAPAGLAARGAVGLYAGWLTAATGVAVAVVLSGYGLLGAQTAAIVLLGAVLIVALAVFSRQPRAWGYGLGVGWALIGVIAANLPAANLPVIALAGLGIVALGAVAWRGRG</sequence>
<accession>A0A1D9MGT4</accession>
<evidence type="ECO:0000256" key="1">
    <source>
        <dbReference type="SAM" id="Phobius"/>
    </source>
</evidence>
<name>A0A1D9MGT4_9RHOB</name>